<dbReference type="Pfam" id="PF01261">
    <property type="entry name" value="AP_endonuc_2"/>
    <property type="match status" value="1"/>
</dbReference>
<reference evidence="5 6" key="1">
    <citation type="submission" date="2016-06" db="EMBL/GenBank/DDBJ databases">
        <authorList>
            <person name="Kjaerup R.B."/>
            <person name="Dalgaard T.S."/>
            <person name="Juul-Madsen H.R."/>
        </authorList>
    </citation>
    <scope>NUCLEOTIDE SEQUENCE [LARGE SCALE GENOMIC DNA]</scope>
    <source>
        <strain evidence="5">2</strain>
    </source>
</reference>
<evidence type="ECO:0000313" key="6">
    <source>
        <dbReference type="Proteomes" id="UP000199600"/>
    </source>
</evidence>
<name>A0A1A8XIB9_9RHOO</name>
<feature type="active site" description="Proton donor/acceptor" evidence="3">
    <location>
        <position position="143"/>
    </location>
</feature>
<dbReference type="InterPro" id="IPR026040">
    <property type="entry name" value="HyI-like"/>
</dbReference>
<dbReference type="InterPro" id="IPR013022">
    <property type="entry name" value="Xyl_isomerase-like_TIM-brl"/>
</dbReference>
<evidence type="ECO:0000256" key="1">
    <source>
        <dbReference type="ARBA" id="ARBA00023235"/>
    </source>
</evidence>
<organism evidence="5 6">
    <name type="scientific">Candidatus Propionivibrio aalborgensis</name>
    <dbReference type="NCBI Taxonomy" id="1860101"/>
    <lineage>
        <taxon>Bacteria</taxon>
        <taxon>Pseudomonadati</taxon>
        <taxon>Pseudomonadota</taxon>
        <taxon>Betaproteobacteria</taxon>
        <taxon>Rhodocyclales</taxon>
        <taxon>Rhodocyclaceae</taxon>
        <taxon>Propionivibrio</taxon>
    </lineage>
</organism>
<dbReference type="EMBL" id="FLQY01000012">
    <property type="protein sequence ID" value="SBT03688.1"/>
    <property type="molecule type" value="Genomic_DNA"/>
</dbReference>
<comment type="similarity">
    <text evidence="2">Belongs to the hyi family.</text>
</comment>
<dbReference type="PANTHER" id="PTHR43489:SF6">
    <property type="entry name" value="HYDROXYPYRUVATE ISOMERASE-RELATED"/>
    <property type="match status" value="1"/>
</dbReference>
<dbReference type="InterPro" id="IPR036237">
    <property type="entry name" value="Xyl_isomerase-like_sf"/>
</dbReference>
<accession>A0A1A8XIB9</accession>
<dbReference type="AlphaFoldDB" id="A0A1A8XIB9"/>
<dbReference type="GO" id="GO:0046487">
    <property type="term" value="P:glyoxylate metabolic process"/>
    <property type="evidence" value="ECO:0007669"/>
    <property type="project" value="TreeGrafter"/>
</dbReference>
<dbReference type="Gene3D" id="3.20.20.150">
    <property type="entry name" value="Divalent-metal-dependent TIM barrel enzymes"/>
    <property type="match status" value="1"/>
</dbReference>
<dbReference type="InterPro" id="IPR053398">
    <property type="entry name" value="HPT_OtnI_isomerases"/>
</dbReference>
<dbReference type="RefSeq" id="WP_186409517.1">
    <property type="nucleotide sequence ID" value="NZ_FLQY01000012.1"/>
</dbReference>
<evidence type="ECO:0000256" key="3">
    <source>
        <dbReference type="PIRSR" id="PIRSR006241-50"/>
    </source>
</evidence>
<feature type="active site" description="Proton donor/acceptor" evidence="3">
    <location>
        <position position="240"/>
    </location>
</feature>
<evidence type="ECO:0000259" key="4">
    <source>
        <dbReference type="Pfam" id="PF01261"/>
    </source>
</evidence>
<dbReference type="InterPro" id="IPR050417">
    <property type="entry name" value="Sugar_Epim/Isomerase"/>
</dbReference>
<dbReference type="Proteomes" id="UP000199600">
    <property type="component" value="Unassembled WGS sequence"/>
</dbReference>
<dbReference type="PANTHER" id="PTHR43489">
    <property type="entry name" value="ISOMERASE"/>
    <property type="match status" value="1"/>
</dbReference>
<proteinExistence type="inferred from homology"/>
<evidence type="ECO:0000256" key="2">
    <source>
        <dbReference type="PIRNR" id="PIRNR006241"/>
    </source>
</evidence>
<keyword evidence="6" id="KW-1185">Reference proteome</keyword>
<feature type="domain" description="Xylose isomerase-like TIM barrel" evidence="4">
    <location>
        <begin position="21"/>
        <end position="256"/>
    </location>
</feature>
<evidence type="ECO:0000313" key="5">
    <source>
        <dbReference type="EMBL" id="SBT03688.1"/>
    </source>
</evidence>
<gene>
    <name evidence="5" type="primary">ygbM</name>
    <name evidence="5" type="ORF">PROAA_1090011</name>
</gene>
<dbReference type="NCBIfam" id="NF043033">
    <property type="entry name" value="OxoTetrIsom"/>
    <property type="match status" value="1"/>
</dbReference>
<protein>
    <recommendedName>
        <fullName evidence="4">Xylose isomerase-like TIM barrel domain-containing protein</fullName>
    </recommendedName>
</protein>
<dbReference type="FunFam" id="3.20.20.150:FF:000007">
    <property type="entry name" value="Hydroxypyruvate isomerase"/>
    <property type="match status" value="1"/>
</dbReference>
<dbReference type="PIRSF" id="PIRSF006241">
    <property type="entry name" value="HyI"/>
    <property type="match status" value="1"/>
</dbReference>
<keyword evidence="1 2" id="KW-0413">Isomerase</keyword>
<dbReference type="GO" id="GO:0008903">
    <property type="term" value="F:hydroxypyruvate isomerase activity"/>
    <property type="evidence" value="ECO:0007669"/>
    <property type="project" value="TreeGrafter"/>
</dbReference>
<sequence length="258" mass="28279">MPRFAANLTMMFTELPFPERFAAAARAGFPAVEFLFPYDYPVADVTRWLKDAGLKSALFNMPPGDWAAGERGIASIPGREAEFHAGVDLALEYALAMGTPGLHAMAGLLPAGADRAQHRAVLVDNLRCAAKALASQGLTLLIEPINTRDMPGYFLDTQAEAHALRNEIGAANLKVQMDFYHAQIVEGDLSVTLKNNITGIGHIQIASVPERHEPDEGEVNYRHLFRLLDDLGYQGWVGCEYRPRGKTEDGLGWLKSMT</sequence>
<dbReference type="SUPFAM" id="SSF51658">
    <property type="entry name" value="Xylose isomerase-like"/>
    <property type="match status" value="1"/>
</dbReference>